<dbReference type="SUPFAM" id="SSF101898">
    <property type="entry name" value="NHL repeat"/>
    <property type="match status" value="2"/>
</dbReference>
<dbReference type="PANTHER" id="PTHR24104">
    <property type="entry name" value="E3 UBIQUITIN-PROTEIN LIGASE NHLRC1-RELATED"/>
    <property type="match status" value="1"/>
</dbReference>
<dbReference type="Pfam" id="PF06739">
    <property type="entry name" value="SBBP"/>
    <property type="match status" value="1"/>
</dbReference>
<accession>A0A815SLV7</accession>
<dbReference type="InterPro" id="IPR050952">
    <property type="entry name" value="TRIM-NHL_E3_ligases"/>
</dbReference>
<dbReference type="Proteomes" id="UP000663891">
    <property type="component" value="Unassembled WGS sequence"/>
</dbReference>
<dbReference type="EMBL" id="CAJNON010001916">
    <property type="protein sequence ID" value="CAF1492011.1"/>
    <property type="molecule type" value="Genomic_DNA"/>
</dbReference>
<keyword evidence="1" id="KW-0677">Repeat</keyword>
<feature type="signal peptide" evidence="2">
    <location>
        <begin position="1"/>
        <end position="16"/>
    </location>
</feature>
<comment type="caution">
    <text evidence="3">The sequence shown here is derived from an EMBL/GenBank/DDBJ whole genome shotgun (WGS) entry which is preliminary data.</text>
</comment>
<dbReference type="OrthoDB" id="10028668at2759"/>
<dbReference type="AlphaFoldDB" id="A0A815SLV7"/>
<sequence length="705" mass="76519">MFYLIFFLSLFSICNSILIAKVHDYIIVGDMYNTLFDVTQNQCICEMIKVNDTISALNYFSTNQTCQLFRSNISTIYIEFYSNYTFVFINQSSISILNIREYVSTIIQPNITTVAGFYNGSCPTSSANLTVLHTQGGITVSNNGTLYVGDGASPYALLAFEPNNLTAKQIFTYSNWAAYLSIDPVTSSIYATVFNQNSAVIWPSNRTIPKNPSASCSNVLHLYYPTGIVIDSLGNIYISSVQCNWVTKWNPNGTNSTLVAGSLSATVGSDSQHLYSPYGLFLDEINSLLYVADAANNRVQKFVLGNLTGVTVAGGNGQGTASNQLNFPSAIHVSQRDNSYYICDYHNNRIQRWAIGATYGVTIAGSSTGVAGSALNLLNAPYDIWIDPNATYMLISDSTFTIIQPNITTVAGFYNGSCPTSSTNLTVLHDPGGIAVSNNGTLYVGDGSPANVLLAFEPNNLTAKQLFTYGNWPTYLFVGPVTSSIYATVLELHTVVIWPSNQTIPKNPSASCSDLLHLYYPTGIAVDFLGNIYVSSYYCNRVTKWNSNGTNATLVAGSLSATSGSDSQHLYSPYGLFLDEMHSLLYVADAVNNRVQRFALGNLTGVTVAGGNGQGTASNQLNFPSAIHVSQVDNSYYICDYHNHRIQKWVIGATYGVTIAGSSTGVAGSALNLLNGPYDIWVDPNATYVLISDANNCRVQKYLLY</sequence>
<keyword evidence="2" id="KW-0732">Signal</keyword>
<dbReference type="InterPro" id="IPR010620">
    <property type="entry name" value="SBBP_repeat"/>
</dbReference>
<evidence type="ECO:0000256" key="2">
    <source>
        <dbReference type="SAM" id="SignalP"/>
    </source>
</evidence>
<dbReference type="Gene3D" id="2.120.10.30">
    <property type="entry name" value="TolB, C-terminal domain"/>
    <property type="match status" value="2"/>
</dbReference>
<feature type="chain" id="PRO_5032621352" description="NHL repeat containing protein-like protein" evidence="2">
    <location>
        <begin position="17"/>
        <end position="705"/>
    </location>
</feature>
<dbReference type="CDD" id="cd05819">
    <property type="entry name" value="NHL"/>
    <property type="match status" value="2"/>
</dbReference>
<evidence type="ECO:0000256" key="1">
    <source>
        <dbReference type="ARBA" id="ARBA00022737"/>
    </source>
</evidence>
<dbReference type="InterPro" id="IPR001258">
    <property type="entry name" value="NHL_repeat"/>
</dbReference>
<protein>
    <recommendedName>
        <fullName evidence="5">NHL repeat containing protein-like protein</fullName>
    </recommendedName>
</protein>
<proteinExistence type="predicted"/>
<reference evidence="3" key="1">
    <citation type="submission" date="2021-02" db="EMBL/GenBank/DDBJ databases">
        <authorList>
            <person name="Nowell W R."/>
        </authorList>
    </citation>
    <scope>NUCLEOTIDE SEQUENCE</scope>
</reference>
<dbReference type="GO" id="GO:0008270">
    <property type="term" value="F:zinc ion binding"/>
    <property type="evidence" value="ECO:0007669"/>
    <property type="project" value="UniProtKB-KW"/>
</dbReference>
<dbReference type="PANTHER" id="PTHR24104:SF25">
    <property type="entry name" value="PROTEIN LIN-41"/>
    <property type="match status" value="1"/>
</dbReference>
<organism evidence="3 4">
    <name type="scientific">Adineta steineri</name>
    <dbReference type="NCBI Taxonomy" id="433720"/>
    <lineage>
        <taxon>Eukaryota</taxon>
        <taxon>Metazoa</taxon>
        <taxon>Spiralia</taxon>
        <taxon>Gnathifera</taxon>
        <taxon>Rotifera</taxon>
        <taxon>Eurotatoria</taxon>
        <taxon>Bdelloidea</taxon>
        <taxon>Adinetida</taxon>
        <taxon>Adinetidae</taxon>
        <taxon>Adineta</taxon>
    </lineage>
</organism>
<gene>
    <name evidence="3" type="ORF">VCS650_LOCUS41758</name>
</gene>
<evidence type="ECO:0008006" key="5">
    <source>
        <dbReference type="Google" id="ProtNLM"/>
    </source>
</evidence>
<evidence type="ECO:0000313" key="3">
    <source>
        <dbReference type="EMBL" id="CAF1492011.1"/>
    </source>
</evidence>
<evidence type="ECO:0000313" key="4">
    <source>
        <dbReference type="Proteomes" id="UP000663891"/>
    </source>
</evidence>
<name>A0A815SLV7_9BILA</name>
<dbReference type="InterPro" id="IPR011042">
    <property type="entry name" value="6-blade_b-propeller_TolB-like"/>
</dbReference>
<dbReference type="Pfam" id="PF01436">
    <property type="entry name" value="NHL"/>
    <property type="match status" value="1"/>
</dbReference>